<evidence type="ECO:0000256" key="1">
    <source>
        <dbReference type="SAM" id="SignalP"/>
    </source>
</evidence>
<protein>
    <submittedName>
        <fullName evidence="2">Conjugative transposon TraN protein</fullName>
    </submittedName>
</protein>
<dbReference type="Pfam" id="PF13595">
    <property type="entry name" value="DUF4138"/>
    <property type="match status" value="1"/>
</dbReference>
<dbReference type="NCBIfam" id="TIGR03780">
    <property type="entry name" value="Bac_Flav_CT_N"/>
    <property type="match status" value="1"/>
</dbReference>
<proteinExistence type="predicted"/>
<reference evidence="2 3" key="1">
    <citation type="submission" date="2013-04" db="EMBL/GenBank/DDBJ databases">
        <title>The Genome Sequence of Parabacteroides gordonii DSM 23371.</title>
        <authorList>
            <consortium name="The Broad Institute Genomics Platform"/>
            <person name="Earl A."/>
            <person name="Ward D."/>
            <person name="Feldgarden M."/>
            <person name="Gevers D."/>
            <person name="Martens E."/>
            <person name="Sakamoto M."/>
            <person name="Benno Y."/>
            <person name="Suzuki N."/>
            <person name="Matsunaga N."/>
            <person name="Koshihara K."/>
            <person name="Seki M."/>
            <person name="Komiya H."/>
            <person name="Walker B."/>
            <person name="Young S."/>
            <person name="Zeng Q."/>
            <person name="Gargeya S."/>
            <person name="Fitzgerald M."/>
            <person name="Haas B."/>
            <person name="Abouelleil A."/>
            <person name="Allen A.W."/>
            <person name="Alvarado L."/>
            <person name="Arachchi H.M."/>
            <person name="Berlin A.M."/>
            <person name="Chapman S.B."/>
            <person name="Gainer-Dewar J."/>
            <person name="Goldberg J."/>
            <person name="Griggs A."/>
            <person name="Gujja S."/>
            <person name="Hansen M."/>
            <person name="Howarth C."/>
            <person name="Imamovic A."/>
            <person name="Ireland A."/>
            <person name="Larimer J."/>
            <person name="McCowan C."/>
            <person name="Murphy C."/>
            <person name="Pearson M."/>
            <person name="Poon T.W."/>
            <person name="Priest M."/>
            <person name="Roberts A."/>
            <person name="Saif S."/>
            <person name="Shea T."/>
            <person name="Sisk P."/>
            <person name="Sykes S."/>
            <person name="Wortman J."/>
            <person name="Nusbaum C."/>
            <person name="Birren B."/>
        </authorList>
    </citation>
    <scope>NUCLEOTIDE SEQUENCE [LARGE SCALE GENOMIC DNA]</scope>
    <source>
        <strain evidence="2 3">MS-1</strain>
    </source>
</reference>
<dbReference type="EMBL" id="AQHW01000018">
    <property type="protein sequence ID" value="KKB53892.1"/>
    <property type="molecule type" value="Genomic_DNA"/>
</dbReference>
<dbReference type="HOGENOM" id="CLU_126857_0_0_10"/>
<accession>A0A0F5J905</accession>
<sequence length="203" mass="23018">MKQIFVLFALLLGVCAANAQETDTVKYAAGNDLYRGITRKLPYRQMVTPYGVEVTFAKTVHIIFPAAVRYVDLGSNHIIAGKADGADNVIRVKATTEGFPGETNFSVICEDGSFFSFNAKYAREPEMLNIEMKDFLENEDTSDFSHTRMNIYFRELGNESPLLVKLIMRSIYKNNDRKVRHLGSKRFGIQFLIKGIYTYNGML</sequence>
<keyword evidence="3" id="KW-1185">Reference proteome</keyword>
<dbReference type="Proteomes" id="UP000033035">
    <property type="component" value="Unassembled WGS sequence"/>
</dbReference>
<dbReference type="InterPro" id="IPR022298">
    <property type="entry name" value="Conjug_transposon_TraN"/>
</dbReference>
<comment type="caution">
    <text evidence="2">The sequence shown here is derived from an EMBL/GenBank/DDBJ whole genome shotgun (WGS) entry which is preliminary data.</text>
</comment>
<dbReference type="AlphaFoldDB" id="A0A0F5J905"/>
<feature type="chain" id="PRO_5002489855" evidence="1">
    <location>
        <begin position="20"/>
        <end position="203"/>
    </location>
</feature>
<name>A0A0F5J905_9BACT</name>
<feature type="non-terminal residue" evidence="2">
    <location>
        <position position="203"/>
    </location>
</feature>
<dbReference type="RefSeq" id="WP_233426418.1">
    <property type="nucleotide sequence ID" value="NZ_KQ033920.1"/>
</dbReference>
<keyword evidence="1" id="KW-0732">Signal</keyword>
<feature type="signal peptide" evidence="1">
    <location>
        <begin position="1"/>
        <end position="19"/>
    </location>
</feature>
<evidence type="ECO:0000313" key="3">
    <source>
        <dbReference type="Proteomes" id="UP000033035"/>
    </source>
</evidence>
<evidence type="ECO:0000313" key="2">
    <source>
        <dbReference type="EMBL" id="KKB53892.1"/>
    </source>
</evidence>
<organism evidence="2 3">
    <name type="scientific">Parabacteroides gordonii MS-1 = DSM 23371</name>
    <dbReference type="NCBI Taxonomy" id="1203610"/>
    <lineage>
        <taxon>Bacteria</taxon>
        <taxon>Pseudomonadati</taxon>
        <taxon>Bacteroidota</taxon>
        <taxon>Bacteroidia</taxon>
        <taxon>Bacteroidales</taxon>
        <taxon>Tannerellaceae</taxon>
        <taxon>Parabacteroides</taxon>
    </lineage>
</organism>
<dbReference type="STRING" id="1203610.HMPREF1536_03876"/>
<gene>
    <name evidence="2" type="ORF">HMPREF1536_03876</name>
</gene>